<accession>A0A923PI77</accession>
<protein>
    <submittedName>
        <fullName evidence="1">TonB-dependent receptor</fullName>
    </submittedName>
</protein>
<dbReference type="Pfam" id="PF13620">
    <property type="entry name" value="CarboxypepD_reg"/>
    <property type="match status" value="1"/>
</dbReference>
<comment type="caution">
    <text evidence="1">The sequence shown here is derived from an EMBL/GenBank/DDBJ whole genome shotgun (WGS) entry which is preliminary data.</text>
</comment>
<dbReference type="EMBL" id="JACSIT010000076">
    <property type="protein sequence ID" value="MBC6993749.1"/>
    <property type="molecule type" value="Genomic_DNA"/>
</dbReference>
<gene>
    <name evidence="1" type="ORF">H9S92_06230</name>
</gene>
<dbReference type="AlphaFoldDB" id="A0A923PI77"/>
<name>A0A923PI77_9BACT</name>
<proteinExistence type="predicted"/>
<sequence>MHFLLPKRYLQRIYLFGLGLLFSGLVLAQNNKLLTGQVLDSEGAVLASAQLVLLEGSTIKGYTLTDVDGKFELALGDTPAGALTLEVRMFGYATFSRPLAELKSPVNFRLVPVPIEFATVEVTADALPISQREDTLMFNTGSYTDGTEEKVEDMLKKLPGVEVDEQGTISVQGKAIDRVLIDGEDAFGRNYRLATQNINAGFVNRVDVISNFTEDQLTGDLDQNKELVLDLKLEDSRKKIIFGEVELAAGLPGGMDNDANVFMLSGKTKAVLFAQNNTLGQDPSSGIDMSYQVNGNSGVIASQRPDLLSTTTGYRPKSISPREYLRNEVYATAGSLILNPSKNLRSRTIYSLHNNLFRLNNQERLNFFSEDLPVTVDHFKLYRESERMAWLDSENSLNVAKNSRLDLNIKATITQQDMVADLTSTTDALDSDLISRLEGSPQQYNGRLRFTRRINDQLALRLVVIASHESNDQLANHLSDRYTQLFQNPLNGIRQSAREKTTQLDPHISVLYSPGKWFFDSRAGYRKTSGQVDAQAYGIDQANGINAFPDRQTSLRYDFGEVYLEQNLSRTFGKLKFSGGANFAAIQLNYRNQSVAQNGAFRNLIVQPNVALEYRFSSRALLNFNAGHRQELPAPNQLISVPYFSDHQTLMTGLDTLYLQQSDNIGLRYNYTNSFRQLSYYVGIQRTNIPNGLQRSLGVASLFTEQRLTAGFPSNSVQLRSGISKFVAWLNGNLDLKVNIMQFNNQLEVNGRFDLNRYQILDTRFTYLSTIREWLKLSLQAGYKESVNVNRGTVEQPVNADYAYNYGGGITASFKPKTQLSAKADGYIWKQNGQQTHTLLATFSADHTLPSGIKLHIEGTNLLNQGTFYQNYVNSYQVSQRSFLLRPRTLIFGISWSF</sequence>
<keyword evidence="1" id="KW-0675">Receptor</keyword>
<evidence type="ECO:0000313" key="1">
    <source>
        <dbReference type="EMBL" id="MBC6993749.1"/>
    </source>
</evidence>
<dbReference type="RefSeq" id="WP_187465848.1">
    <property type="nucleotide sequence ID" value="NZ_JACSIT010000076.1"/>
</dbReference>
<dbReference type="SUPFAM" id="SSF49464">
    <property type="entry name" value="Carboxypeptidase regulatory domain-like"/>
    <property type="match status" value="1"/>
</dbReference>
<reference evidence="1" key="1">
    <citation type="submission" date="2020-08" db="EMBL/GenBank/DDBJ databases">
        <title>Lewinella bacteria from marine environments.</title>
        <authorList>
            <person name="Zhong Y."/>
        </authorList>
    </citation>
    <scope>NUCLEOTIDE SEQUENCE</scope>
    <source>
        <strain evidence="1">KCTC 42187</strain>
    </source>
</reference>
<evidence type="ECO:0000313" key="2">
    <source>
        <dbReference type="Proteomes" id="UP000650081"/>
    </source>
</evidence>
<organism evidence="1 2">
    <name type="scientific">Neolewinella lacunae</name>
    <dbReference type="NCBI Taxonomy" id="1517758"/>
    <lineage>
        <taxon>Bacteria</taxon>
        <taxon>Pseudomonadati</taxon>
        <taxon>Bacteroidota</taxon>
        <taxon>Saprospiria</taxon>
        <taxon>Saprospirales</taxon>
        <taxon>Lewinellaceae</taxon>
        <taxon>Neolewinella</taxon>
    </lineage>
</organism>
<dbReference type="InterPro" id="IPR008969">
    <property type="entry name" value="CarboxyPept-like_regulatory"/>
</dbReference>
<keyword evidence="2" id="KW-1185">Reference proteome</keyword>
<dbReference type="Proteomes" id="UP000650081">
    <property type="component" value="Unassembled WGS sequence"/>
</dbReference>
<dbReference type="SUPFAM" id="SSF56935">
    <property type="entry name" value="Porins"/>
    <property type="match status" value="1"/>
</dbReference>